<gene>
    <name evidence="13" type="ORF">GpartN1_g7120.t1</name>
</gene>
<dbReference type="GO" id="GO:0005730">
    <property type="term" value="C:nucleolus"/>
    <property type="evidence" value="ECO:0007669"/>
    <property type="project" value="UniProtKB-SubCell"/>
</dbReference>
<dbReference type="OrthoDB" id="10255118at2759"/>
<accession>A0A9C7Q2W5</accession>
<dbReference type="GO" id="GO:0008312">
    <property type="term" value="F:7S RNA binding"/>
    <property type="evidence" value="ECO:0007669"/>
    <property type="project" value="InterPro"/>
</dbReference>
<evidence type="ECO:0000313" key="14">
    <source>
        <dbReference type="Proteomes" id="UP001061958"/>
    </source>
</evidence>
<evidence type="ECO:0000256" key="11">
    <source>
        <dbReference type="ARBA" id="ARBA00029498"/>
    </source>
</evidence>
<reference evidence="13" key="2">
    <citation type="submission" date="2022-01" db="EMBL/GenBank/DDBJ databases">
        <authorList>
            <person name="Hirooka S."/>
            <person name="Miyagishima S.Y."/>
        </authorList>
    </citation>
    <scope>NUCLEOTIDE SEQUENCE</scope>
    <source>
        <strain evidence="13">NBRC 102759</strain>
    </source>
</reference>
<evidence type="ECO:0000256" key="9">
    <source>
        <dbReference type="ARBA" id="ARBA00023242"/>
    </source>
</evidence>
<dbReference type="PANTHER" id="PTHR12860">
    <property type="entry name" value="SIGNAL RECOGNITION PARTICLE 68 KDA PROTEIN"/>
    <property type="match status" value="1"/>
</dbReference>
<comment type="function">
    <text evidence="12">Component of the signal recognition particle (SRP) complex, a ribonucleoprotein complex that mediates the cotranslational targeting of secretory and membrane proteins to the endoplasmic reticulum (ER). The SRP complex interacts with the signal sequence in nascent secretory and membrane proteins and directs them to the membrane of the ER.</text>
</comment>
<evidence type="ECO:0000256" key="6">
    <source>
        <dbReference type="ARBA" id="ARBA00022824"/>
    </source>
</evidence>
<dbReference type="InterPro" id="IPR026258">
    <property type="entry name" value="SRP68"/>
</dbReference>
<evidence type="ECO:0000256" key="10">
    <source>
        <dbReference type="ARBA" id="ARBA00023274"/>
    </source>
</evidence>
<keyword evidence="9" id="KW-0539">Nucleus</keyword>
<dbReference type="Gene3D" id="1.10.3450.40">
    <property type="entry name" value="Signal recognition particle, SRP68 subunit, RNA-binding domain"/>
    <property type="match status" value="1"/>
</dbReference>
<dbReference type="FunFam" id="1.10.3450.40:FF:000001">
    <property type="entry name" value="Signal recognition particle subunit SRP68"/>
    <property type="match status" value="1"/>
</dbReference>
<reference evidence="13" key="1">
    <citation type="journal article" date="2022" name="Proc. Natl. Acad. Sci. U.S.A.">
        <title>Life cycle and functional genomics of the unicellular red alga Galdieria for elucidating algal and plant evolution and industrial use.</title>
        <authorList>
            <person name="Hirooka S."/>
            <person name="Itabashi T."/>
            <person name="Ichinose T.M."/>
            <person name="Onuma R."/>
            <person name="Fujiwara T."/>
            <person name="Yamashita S."/>
            <person name="Jong L.W."/>
            <person name="Tomita R."/>
            <person name="Iwane A.H."/>
            <person name="Miyagishima S.Y."/>
        </authorList>
    </citation>
    <scope>NUCLEOTIDE SEQUENCE</scope>
    <source>
        <strain evidence="13">NBRC 102759</strain>
    </source>
</reference>
<evidence type="ECO:0000256" key="7">
    <source>
        <dbReference type="ARBA" id="ARBA00022884"/>
    </source>
</evidence>
<keyword evidence="7 12" id="KW-0694">RNA-binding</keyword>
<dbReference type="GO" id="GO:0005047">
    <property type="term" value="F:signal recognition particle binding"/>
    <property type="evidence" value="ECO:0007669"/>
    <property type="project" value="InterPro"/>
</dbReference>
<dbReference type="CDD" id="cd15481">
    <property type="entry name" value="SRP68-RBD"/>
    <property type="match status" value="1"/>
</dbReference>
<evidence type="ECO:0000256" key="2">
    <source>
        <dbReference type="ARBA" id="ARBA00004496"/>
    </source>
</evidence>
<dbReference type="Proteomes" id="UP001061958">
    <property type="component" value="Unassembled WGS sequence"/>
</dbReference>
<dbReference type="PIRSF" id="PIRSF038995">
    <property type="entry name" value="SRP68"/>
    <property type="match status" value="1"/>
</dbReference>
<evidence type="ECO:0000256" key="1">
    <source>
        <dbReference type="ARBA" id="ARBA00004240"/>
    </source>
</evidence>
<evidence type="ECO:0000256" key="3">
    <source>
        <dbReference type="ARBA" id="ARBA00004604"/>
    </source>
</evidence>
<proteinExistence type="inferred from homology"/>
<dbReference type="GO" id="GO:0005783">
    <property type="term" value="C:endoplasmic reticulum"/>
    <property type="evidence" value="ECO:0007669"/>
    <property type="project" value="UniProtKB-SubCell"/>
</dbReference>
<keyword evidence="6" id="KW-0256">Endoplasmic reticulum</keyword>
<evidence type="ECO:0000313" key="13">
    <source>
        <dbReference type="EMBL" id="GJQ15329.1"/>
    </source>
</evidence>
<keyword evidence="14" id="KW-1185">Reference proteome</keyword>
<dbReference type="GO" id="GO:0005829">
    <property type="term" value="C:cytosol"/>
    <property type="evidence" value="ECO:0007669"/>
    <property type="project" value="UniProtKB-ARBA"/>
</dbReference>
<comment type="subcellular location">
    <subcellularLocation>
        <location evidence="2 12">Cytoplasm</location>
    </subcellularLocation>
    <subcellularLocation>
        <location evidence="1">Endoplasmic reticulum</location>
    </subcellularLocation>
    <subcellularLocation>
        <location evidence="3">Nucleus</location>
        <location evidence="3">Nucleolus</location>
    </subcellularLocation>
</comment>
<evidence type="ECO:0000256" key="5">
    <source>
        <dbReference type="ARBA" id="ARBA00022490"/>
    </source>
</evidence>
<keyword evidence="10 12" id="KW-0687">Ribonucleoprotein</keyword>
<dbReference type="InterPro" id="IPR038253">
    <property type="entry name" value="SRP68_N_sf"/>
</dbReference>
<keyword evidence="8 12" id="KW-0733">Signal recognition particle</keyword>
<dbReference type="EMBL" id="BQMJ01000067">
    <property type="protein sequence ID" value="GJQ15329.1"/>
    <property type="molecule type" value="Genomic_DNA"/>
</dbReference>
<protein>
    <recommendedName>
        <fullName evidence="11 12">Signal recognition particle subunit SRP68</fullName>
        <shortName evidence="12">SRP68</shortName>
    </recommendedName>
</protein>
<evidence type="ECO:0000256" key="8">
    <source>
        <dbReference type="ARBA" id="ARBA00023135"/>
    </source>
</evidence>
<dbReference type="GO" id="GO:0006614">
    <property type="term" value="P:SRP-dependent cotranslational protein targeting to membrane"/>
    <property type="evidence" value="ECO:0007669"/>
    <property type="project" value="InterPro"/>
</dbReference>
<dbReference type="InterPro" id="IPR034652">
    <property type="entry name" value="SRP68-RBD"/>
</dbReference>
<dbReference type="AlphaFoldDB" id="A0A9C7Q2W5"/>
<dbReference type="PANTHER" id="PTHR12860:SF0">
    <property type="entry name" value="SIGNAL RECOGNITION PARTICLE SUBUNIT SRP68"/>
    <property type="match status" value="1"/>
</dbReference>
<dbReference type="GO" id="GO:0030942">
    <property type="term" value="F:endoplasmic reticulum signal peptide binding"/>
    <property type="evidence" value="ECO:0007669"/>
    <property type="project" value="InterPro"/>
</dbReference>
<name>A0A9C7Q2W5_9RHOD</name>
<comment type="similarity">
    <text evidence="4 12">Belongs to the SRP68 family.</text>
</comment>
<evidence type="ECO:0000256" key="12">
    <source>
        <dbReference type="PIRNR" id="PIRNR038995"/>
    </source>
</evidence>
<dbReference type="Pfam" id="PF16969">
    <property type="entry name" value="SRP68"/>
    <property type="match status" value="1"/>
</dbReference>
<evidence type="ECO:0000256" key="4">
    <source>
        <dbReference type="ARBA" id="ARBA00009352"/>
    </source>
</evidence>
<comment type="caution">
    <text evidence="13">The sequence shown here is derived from an EMBL/GenBank/DDBJ whole genome shotgun (WGS) entry which is preliminary data.</text>
</comment>
<keyword evidence="5 12" id="KW-0963">Cytoplasm</keyword>
<sequence length="570" mass="67447">MDKFDILWLNKTAQENNGLKHGDYRRYRLYCTRKLHRLRKALKWTQGRGRFVKRKVGEEEVVSKGDVRFLWLVLLQAERAWSHGMELKEEAALLQNSKKQKRMATRRKRRWPLRKWTKAALWAKQLERLCSSVGAPTKTILEAQAYAEMMSGHAWLEKKQWKASQNSFQRAYSILEKLEQTKGTSAQQRLVYRQYIQEMEPSIRYCRYQLTKLSSEENFDHDALFLAELEQKCNRLESELQAKENGASMLSVEWHGTRIPVANRRVQQYLERIADRQGNENDAKQLEKIVSYYTQCIRIVSKESEQMIRTEMHEPILQELDMLKAYLVTNRVEVALKRNLLIERNLESNHAASWKQRIRLVEQCVNLCEEILQLKDLQNDIETYKYWSQRKLFFRVYRRFYLASYLSNRHMWTDSYLISKMALEEMQQISKKDLRDDDWIQQRIDALEENTTRQACLSKAYAILDEHQLTEKWNKLKLDSTSSGSSKTALVNRLDEIVLPQSFERLVKIVDLQPSFIQVPCKPFLFDLASEQLTFPDMSLFVNEENKAIQDTISKKGLLGRAVSWFSGKK</sequence>
<organism evidence="13 14">
    <name type="scientific">Galdieria partita</name>
    <dbReference type="NCBI Taxonomy" id="83374"/>
    <lineage>
        <taxon>Eukaryota</taxon>
        <taxon>Rhodophyta</taxon>
        <taxon>Bangiophyceae</taxon>
        <taxon>Galdieriales</taxon>
        <taxon>Galdieriaceae</taxon>
        <taxon>Galdieria</taxon>
    </lineage>
</organism>
<dbReference type="GO" id="GO:0005786">
    <property type="term" value="C:signal recognition particle, endoplasmic reticulum targeting"/>
    <property type="evidence" value="ECO:0007669"/>
    <property type="project" value="UniProtKB-KW"/>
</dbReference>